<dbReference type="FunFam" id="3.90.226.10:FF:000029">
    <property type="entry name" value="Peptidase, S41 family"/>
    <property type="match status" value="1"/>
</dbReference>
<keyword evidence="2 5" id="KW-0645">Protease</keyword>
<feature type="region of interest" description="Disordered" evidence="6">
    <location>
        <begin position="373"/>
        <end position="417"/>
    </location>
</feature>
<dbReference type="PROSITE" id="PS50106">
    <property type="entry name" value="PDZ"/>
    <property type="match status" value="1"/>
</dbReference>
<dbReference type="InterPro" id="IPR005151">
    <property type="entry name" value="Tail-specific_protease"/>
</dbReference>
<keyword evidence="4 5" id="KW-0720">Serine protease</keyword>
<evidence type="ECO:0000256" key="4">
    <source>
        <dbReference type="ARBA" id="ARBA00022825"/>
    </source>
</evidence>
<dbReference type="InterPro" id="IPR041489">
    <property type="entry name" value="PDZ_6"/>
</dbReference>
<dbReference type="CDD" id="cd06782">
    <property type="entry name" value="cpPDZ_CPP-like"/>
    <property type="match status" value="1"/>
</dbReference>
<dbReference type="PROSITE" id="PS51257">
    <property type="entry name" value="PROKAR_LIPOPROTEIN"/>
    <property type="match status" value="1"/>
</dbReference>
<dbReference type="Pfam" id="PF22694">
    <property type="entry name" value="CtpB_N-like"/>
    <property type="match status" value="1"/>
</dbReference>
<evidence type="ECO:0000256" key="2">
    <source>
        <dbReference type="ARBA" id="ARBA00022670"/>
    </source>
</evidence>
<dbReference type="Gene3D" id="2.30.42.10">
    <property type="match status" value="1"/>
</dbReference>
<dbReference type="PANTHER" id="PTHR32060">
    <property type="entry name" value="TAIL-SPECIFIC PROTEASE"/>
    <property type="match status" value="1"/>
</dbReference>
<dbReference type="NCBIfam" id="TIGR00225">
    <property type="entry name" value="prc"/>
    <property type="match status" value="1"/>
</dbReference>
<dbReference type="SMART" id="SM00245">
    <property type="entry name" value="TSPc"/>
    <property type="match status" value="1"/>
</dbReference>
<dbReference type="GO" id="GO:0006508">
    <property type="term" value="P:proteolysis"/>
    <property type="evidence" value="ECO:0007669"/>
    <property type="project" value="UniProtKB-KW"/>
</dbReference>
<feature type="compositionally biased region" description="Basic and acidic residues" evidence="6">
    <location>
        <begin position="373"/>
        <end position="391"/>
    </location>
</feature>
<dbReference type="CDD" id="cd07560">
    <property type="entry name" value="Peptidase_S41_CPP"/>
    <property type="match status" value="1"/>
</dbReference>
<evidence type="ECO:0000256" key="6">
    <source>
        <dbReference type="SAM" id="MobiDB-lite"/>
    </source>
</evidence>
<evidence type="ECO:0000256" key="1">
    <source>
        <dbReference type="ARBA" id="ARBA00009179"/>
    </source>
</evidence>
<evidence type="ECO:0000259" key="7">
    <source>
        <dbReference type="PROSITE" id="PS50106"/>
    </source>
</evidence>
<comment type="similarity">
    <text evidence="1 5">Belongs to the peptidase S41A family.</text>
</comment>
<dbReference type="InterPro" id="IPR029045">
    <property type="entry name" value="ClpP/crotonase-like_dom_sf"/>
</dbReference>
<feature type="domain" description="PDZ" evidence="7">
    <location>
        <begin position="93"/>
        <end position="161"/>
    </location>
</feature>
<dbReference type="EMBL" id="AZAC01000016">
    <property type="protein sequence ID" value="KIX13370.1"/>
    <property type="molecule type" value="Genomic_DNA"/>
</dbReference>
<comment type="caution">
    <text evidence="8">The sequence shown here is derived from an EMBL/GenBank/DDBJ whole genome shotgun (WGS) entry which is preliminary data.</text>
</comment>
<dbReference type="Gene3D" id="3.90.226.10">
    <property type="entry name" value="2-enoyl-CoA Hydratase, Chain A, domain 1"/>
    <property type="match status" value="1"/>
</dbReference>
<proteinExistence type="inferred from homology"/>
<dbReference type="GO" id="GO:0007165">
    <property type="term" value="P:signal transduction"/>
    <property type="evidence" value="ECO:0007669"/>
    <property type="project" value="TreeGrafter"/>
</dbReference>
<dbReference type="SMART" id="SM00228">
    <property type="entry name" value="PDZ"/>
    <property type="match status" value="1"/>
</dbReference>
<dbReference type="PATRIC" id="fig|1429043.3.peg.3031"/>
<accession>A0A0D2JUZ6</accession>
<dbReference type="OrthoDB" id="9812068at2"/>
<dbReference type="PANTHER" id="PTHR32060:SF30">
    <property type="entry name" value="CARBOXY-TERMINAL PROCESSING PROTEASE CTPA"/>
    <property type="match status" value="1"/>
</dbReference>
<dbReference type="InterPro" id="IPR055210">
    <property type="entry name" value="CtpA/B_N"/>
</dbReference>
<dbReference type="InParanoid" id="A0A0D2JUZ6"/>
<dbReference type="Pfam" id="PF03572">
    <property type="entry name" value="Peptidase_S41"/>
    <property type="match status" value="1"/>
</dbReference>
<dbReference type="InterPro" id="IPR001478">
    <property type="entry name" value="PDZ"/>
</dbReference>
<keyword evidence="9" id="KW-1185">Reference proteome</keyword>
<evidence type="ECO:0000313" key="9">
    <source>
        <dbReference type="Proteomes" id="UP000032233"/>
    </source>
</evidence>
<dbReference type="STRING" id="1429043.X474_14305"/>
<dbReference type="FunFam" id="2.30.42.10:FF:000063">
    <property type="entry name" value="Peptidase, S41 family"/>
    <property type="match status" value="1"/>
</dbReference>
<sequence length="460" mass="50276">MQKGRLSVLKTPLAILFFSVVAAACVIGFSRNLPAQAASDAEYRRMRVFTEALAEIERKYVEKKSPEELINAAIKGMVSSLDPHSSYLTPEEYKELQVETKGSFTGVGIEITTKDGILTVVSPIEGTPAYKAGIKAGDRIVKIDGKLTKGMTSMDAVKAIRGPKGDKVVLSIMREGEARLLDIPIVRDVIPLVSVRHKIIEDGYGYVRISTFQENTTSDLVKALRNLQTQKIPLKGLVLDLRNDPGGLLQEAVGVADQFLEDGVIVSTKGRLPGQEMVFRATGSMTAGDYPIVCLVNNGTASASEIVAGALQDHSRAIIMGTTSFGKGSVQTIIPMDDNGALRLTTARYYVPSGRAIQAKGIVPDVVVAFEPPPEKPNKKEKFHGIREKDLNGAMKAEEDPEAENKNKDEEETDDKLYMTAERLAKDNQLRRALDLLKAWQVFEKVAKTKYSHGATTEER</sequence>
<dbReference type="Pfam" id="PF17820">
    <property type="entry name" value="PDZ_6"/>
    <property type="match status" value="1"/>
</dbReference>
<organism evidence="8 9">
    <name type="scientific">Dethiosulfatarculus sandiegensis</name>
    <dbReference type="NCBI Taxonomy" id="1429043"/>
    <lineage>
        <taxon>Bacteria</taxon>
        <taxon>Pseudomonadati</taxon>
        <taxon>Thermodesulfobacteriota</taxon>
        <taxon>Desulfarculia</taxon>
        <taxon>Desulfarculales</taxon>
        <taxon>Desulfarculaceae</taxon>
        <taxon>Dethiosulfatarculus</taxon>
    </lineage>
</organism>
<evidence type="ECO:0000256" key="3">
    <source>
        <dbReference type="ARBA" id="ARBA00022801"/>
    </source>
</evidence>
<protein>
    <submittedName>
        <fullName evidence="8">Peptidase S41</fullName>
    </submittedName>
</protein>
<dbReference type="Gene3D" id="3.30.750.44">
    <property type="match status" value="1"/>
</dbReference>
<reference evidence="8 9" key="1">
    <citation type="submission" date="2013-11" db="EMBL/GenBank/DDBJ databases">
        <title>Metagenomic analysis of a methanogenic consortium involved in long chain n-alkane degradation.</title>
        <authorList>
            <person name="Davidova I.A."/>
            <person name="Callaghan A.V."/>
            <person name="Wawrik B."/>
            <person name="Pruitt S."/>
            <person name="Marks C."/>
            <person name="Duncan K.E."/>
            <person name="Suflita J.M."/>
        </authorList>
    </citation>
    <scope>NUCLEOTIDE SEQUENCE [LARGE SCALE GENOMIC DNA]</scope>
    <source>
        <strain evidence="8 9">SPR</strain>
    </source>
</reference>
<name>A0A0D2JUZ6_9BACT</name>
<dbReference type="InterPro" id="IPR004447">
    <property type="entry name" value="Peptidase_S41A"/>
</dbReference>
<dbReference type="Proteomes" id="UP000032233">
    <property type="component" value="Unassembled WGS sequence"/>
</dbReference>
<dbReference type="InterPro" id="IPR036034">
    <property type="entry name" value="PDZ_sf"/>
</dbReference>
<evidence type="ECO:0000313" key="8">
    <source>
        <dbReference type="EMBL" id="KIX13370.1"/>
    </source>
</evidence>
<keyword evidence="3 5" id="KW-0378">Hydrolase</keyword>
<gene>
    <name evidence="8" type="ORF">X474_14305</name>
</gene>
<dbReference type="AlphaFoldDB" id="A0A0D2JUZ6"/>
<dbReference type="GO" id="GO:0004175">
    <property type="term" value="F:endopeptidase activity"/>
    <property type="evidence" value="ECO:0007669"/>
    <property type="project" value="TreeGrafter"/>
</dbReference>
<dbReference type="GO" id="GO:0008236">
    <property type="term" value="F:serine-type peptidase activity"/>
    <property type="evidence" value="ECO:0007669"/>
    <property type="project" value="UniProtKB-KW"/>
</dbReference>
<dbReference type="SUPFAM" id="SSF50156">
    <property type="entry name" value="PDZ domain-like"/>
    <property type="match status" value="1"/>
</dbReference>
<evidence type="ECO:0000256" key="5">
    <source>
        <dbReference type="RuleBase" id="RU004404"/>
    </source>
</evidence>
<dbReference type="SUPFAM" id="SSF52096">
    <property type="entry name" value="ClpP/crotonase"/>
    <property type="match status" value="1"/>
</dbReference>
<dbReference type="GO" id="GO:0030288">
    <property type="term" value="C:outer membrane-bounded periplasmic space"/>
    <property type="evidence" value="ECO:0007669"/>
    <property type="project" value="TreeGrafter"/>
</dbReference>
<dbReference type="RefSeq" id="WP_052515171.1">
    <property type="nucleotide sequence ID" value="NZ_AZAC01000016.1"/>
</dbReference>